<reference evidence="4" key="1">
    <citation type="submission" date="2020-07" db="EMBL/GenBank/DDBJ databases">
        <authorList>
            <person name="Partida-Martinez L."/>
            <person name="Huntemann M."/>
            <person name="Clum A."/>
            <person name="Wang J."/>
            <person name="Palaniappan K."/>
            <person name="Ritter S."/>
            <person name="Chen I.-M."/>
            <person name="Stamatis D."/>
            <person name="Reddy T."/>
            <person name="O'Malley R."/>
            <person name="Daum C."/>
            <person name="Shapiro N."/>
            <person name="Ivanova N."/>
            <person name="Kyrpides N."/>
            <person name="Woyke T."/>
        </authorList>
    </citation>
    <scope>NUCLEOTIDE SEQUENCE [LARGE SCALE GENOMIC DNA]</scope>
    <source>
        <strain evidence="4">AT2.8</strain>
    </source>
</reference>
<gene>
    <name evidence="3" type="ORF">F4694_002999</name>
</gene>
<feature type="signal peptide" evidence="1">
    <location>
        <begin position="1"/>
        <end position="20"/>
    </location>
</feature>
<comment type="caution">
    <text evidence="3">The sequence shown here is derived from an EMBL/GenBank/DDBJ whole genome shotgun (WGS) entry which is preliminary data.</text>
</comment>
<reference evidence="4" key="2">
    <citation type="submission" date="2020-08" db="EMBL/GenBank/DDBJ databases">
        <title>The Agave Microbiome: Exploring the role of microbial communities in plant adaptations to desert environments.</title>
        <authorList>
            <person name="Partida-Martinez L.P."/>
        </authorList>
    </citation>
    <scope>NUCLEOTIDE SEQUENCE [LARGE SCALE GENOMIC DNA]</scope>
    <source>
        <strain evidence="4">AT2.8</strain>
    </source>
</reference>
<sequence>MKKLTYLFMAFLLVFLAACSSNETTSKEENETKKEEKKKEQGVEVDKGLLNVELTIPASMFEGENVDTVISEAKAEGIDVTKNEDGSLKYKISKSQHKKMMEEMEKGIKESLEEMVNGEEFVSLQEITYNDSFSEFTVLVDKAAYENSFDGFALLGLGISGMMYQYYNGTNADDVKVKVITKDQETQEVIGEVVYPDALEETETEAE</sequence>
<dbReference type="AlphaFoldDB" id="A0A852TDX3"/>
<feature type="chain" id="PRO_5039225820" description="Antigen I/II N-terminal domain-containing protein" evidence="1">
    <location>
        <begin position="21"/>
        <end position="207"/>
    </location>
</feature>
<dbReference type="Proteomes" id="UP000548423">
    <property type="component" value="Unassembled WGS sequence"/>
</dbReference>
<keyword evidence="1" id="KW-0732">Signal</keyword>
<accession>A0A852TDX3</accession>
<dbReference type="EMBL" id="JACCBX010000006">
    <property type="protein sequence ID" value="NYE06219.1"/>
    <property type="molecule type" value="Genomic_DNA"/>
</dbReference>
<dbReference type="InterPro" id="IPR041324">
    <property type="entry name" value="AgI/II_N"/>
</dbReference>
<protein>
    <recommendedName>
        <fullName evidence="2">Antigen I/II N-terminal domain-containing protein</fullName>
    </recommendedName>
</protein>
<name>A0A852TDX3_9BACI</name>
<dbReference type="PROSITE" id="PS51257">
    <property type="entry name" value="PROKAR_LIPOPROTEIN"/>
    <property type="match status" value="1"/>
</dbReference>
<evidence type="ECO:0000256" key="1">
    <source>
        <dbReference type="SAM" id="SignalP"/>
    </source>
</evidence>
<organism evidence="3 4">
    <name type="scientific">Neobacillus niacini</name>
    <dbReference type="NCBI Taxonomy" id="86668"/>
    <lineage>
        <taxon>Bacteria</taxon>
        <taxon>Bacillati</taxon>
        <taxon>Bacillota</taxon>
        <taxon>Bacilli</taxon>
        <taxon>Bacillales</taxon>
        <taxon>Bacillaceae</taxon>
        <taxon>Neobacillus</taxon>
    </lineage>
</organism>
<proteinExistence type="predicted"/>
<evidence type="ECO:0000313" key="3">
    <source>
        <dbReference type="EMBL" id="NYE06219.1"/>
    </source>
</evidence>
<evidence type="ECO:0000259" key="2">
    <source>
        <dbReference type="Pfam" id="PF18652"/>
    </source>
</evidence>
<dbReference type="Pfam" id="PF18652">
    <property type="entry name" value="Adhesin_P1_N"/>
    <property type="match status" value="1"/>
</dbReference>
<evidence type="ECO:0000313" key="4">
    <source>
        <dbReference type="Proteomes" id="UP000548423"/>
    </source>
</evidence>
<feature type="domain" description="Antigen I/II N-terminal" evidence="2">
    <location>
        <begin position="59"/>
        <end position="148"/>
    </location>
</feature>